<dbReference type="InterPro" id="IPR002060">
    <property type="entry name" value="Squ/phyt_synthse"/>
</dbReference>
<comment type="caution">
    <text evidence="6">The sequence shown here is derived from an EMBL/GenBank/DDBJ whole genome shotgun (WGS) entry which is preliminary data.</text>
</comment>
<dbReference type="GO" id="GO:0051996">
    <property type="term" value="F:squalene synthase [NAD(P)H] activity"/>
    <property type="evidence" value="ECO:0007669"/>
    <property type="project" value="InterPro"/>
</dbReference>
<dbReference type="CDD" id="cd00683">
    <property type="entry name" value="Trans_IPPS_HH"/>
    <property type="match status" value="1"/>
</dbReference>
<dbReference type="FunFam" id="1.10.600.10:FF:000020">
    <property type="entry name" value="Phytoene synthase"/>
    <property type="match status" value="1"/>
</dbReference>
<dbReference type="InterPro" id="IPR044843">
    <property type="entry name" value="Trans_IPPS_bact-type"/>
</dbReference>
<dbReference type="PROSITE" id="PS01045">
    <property type="entry name" value="SQUALEN_PHYTOEN_SYN_2"/>
    <property type="match status" value="1"/>
</dbReference>
<proteinExistence type="inferred from homology"/>
<dbReference type="OrthoDB" id="9807580at2"/>
<keyword evidence="7" id="KW-1185">Reference proteome</keyword>
<comment type="pathway">
    <text evidence="1">Carotenoid biosynthesis; phytoene biosynthesis.</text>
</comment>
<dbReference type="InterPro" id="IPR019845">
    <property type="entry name" value="Squalene/phytoene_synthase_CS"/>
</dbReference>
<accession>A0A1C1YY79</accession>
<dbReference type="SFLD" id="SFLDG01018">
    <property type="entry name" value="Squalene/Phytoene_Synthase_Lik"/>
    <property type="match status" value="1"/>
</dbReference>
<dbReference type="InterPro" id="IPR008949">
    <property type="entry name" value="Isoprenoid_synthase_dom_sf"/>
</dbReference>
<evidence type="ECO:0000313" key="7">
    <source>
        <dbReference type="Proteomes" id="UP000094795"/>
    </source>
</evidence>
<dbReference type="STRING" id="1480615.AWJ14_18590"/>
<keyword evidence="3" id="KW-0808">Transferase</keyword>
<dbReference type="PANTHER" id="PTHR31480">
    <property type="entry name" value="BIFUNCTIONAL LYCOPENE CYCLASE/PHYTOENE SYNTHASE"/>
    <property type="match status" value="1"/>
</dbReference>
<dbReference type="SFLD" id="SFLDG01212">
    <property type="entry name" value="Phytoene_synthase_like"/>
    <property type="match status" value="1"/>
</dbReference>
<sequence>MQVPSPDNFVLDPGLRRECEEAIRAGSKSFLAASMLLPGSSRAAARALYAFCRVADDLVDESADAAEGLAEIHARLDAIYRKAPQDHPADRAFGAVVEHYAIPRALPAALIEGFEWDVENRTYRDCDELCAYAARVASTVGVMMTLIMGVCDRAVLARAADLGLAMQLTNIARDVGEDAQRGRIYLPLDWLDEAGIDPQAFLADPRPCPAMRATTERLLDSAHVLYARAMTGIAGLPLSCRTAIRSAALIYREIGREIELAGHDSVTRRAHTSTRRKLELIARAAATPFLFQPVSTEPAHPQVRFLVEAAAAGRTSVPQGFDAKAGRMIEIMALSEIRRREAEIAELAAEAAQANA</sequence>
<dbReference type="GO" id="GO:0004311">
    <property type="term" value="F:geranylgeranyl diphosphate synthase activity"/>
    <property type="evidence" value="ECO:0007669"/>
    <property type="project" value="InterPro"/>
</dbReference>
<reference evidence="6 7" key="1">
    <citation type="submission" date="2015-12" db="EMBL/GenBank/DDBJ databases">
        <authorList>
            <person name="Shamseldin A."/>
            <person name="Moawad H."/>
            <person name="Abd El-Rahim W.M."/>
            <person name="Sadowsky M.J."/>
        </authorList>
    </citation>
    <scope>NUCLEOTIDE SEQUENCE [LARGE SCALE GENOMIC DNA]</scope>
    <source>
        <strain evidence="6 7">JC234</strain>
    </source>
</reference>
<keyword evidence="4" id="KW-0125">Carotenoid biosynthesis</keyword>
<dbReference type="GO" id="GO:0016117">
    <property type="term" value="P:carotenoid biosynthetic process"/>
    <property type="evidence" value="ECO:0007669"/>
    <property type="project" value="UniProtKB-KW"/>
</dbReference>
<gene>
    <name evidence="6" type="ORF">AWJ14_18590</name>
</gene>
<comment type="similarity">
    <text evidence="2">Belongs to the phytoene/squalene synthase family.</text>
</comment>
<dbReference type="Proteomes" id="UP000094795">
    <property type="component" value="Unassembled WGS sequence"/>
</dbReference>
<dbReference type="RefSeq" id="WP_066176496.1">
    <property type="nucleotide sequence ID" value="NZ_LQZT01000006.1"/>
</dbReference>
<protein>
    <submittedName>
        <fullName evidence="6">Phytoene synthase</fullName>
    </submittedName>
</protein>
<name>A0A1C1YY79_9HYPH</name>
<dbReference type="SUPFAM" id="SSF48576">
    <property type="entry name" value="Terpenoid synthases"/>
    <property type="match status" value="1"/>
</dbReference>
<dbReference type="SFLD" id="SFLDS00005">
    <property type="entry name" value="Isoprenoid_Synthase_Type_I"/>
    <property type="match status" value="1"/>
</dbReference>
<dbReference type="EMBL" id="LQZT01000006">
    <property type="protein sequence ID" value="OCW58503.1"/>
    <property type="molecule type" value="Genomic_DNA"/>
</dbReference>
<organism evidence="6 7">
    <name type="scientific">Hoeflea olei</name>
    <dbReference type="NCBI Taxonomy" id="1480615"/>
    <lineage>
        <taxon>Bacteria</taxon>
        <taxon>Pseudomonadati</taxon>
        <taxon>Pseudomonadota</taxon>
        <taxon>Alphaproteobacteria</taxon>
        <taxon>Hyphomicrobiales</taxon>
        <taxon>Rhizobiaceae</taxon>
        <taxon>Hoeflea</taxon>
    </lineage>
</organism>
<evidence type="ECO:0000256" key="3">
    <source>
        <dbReference type="ARBA" id="ARBA00022679"/>
    </source>
</evidence>
<dbReference type="Pfam" id="PF00494">
    <property type="entry name" value="SQS_PSY"/>
    <property type="match status" value="1"/>
</dbReference>
<comment type="cofactor">
    <cofactor evidence="5">
        <name>ATP</name>
        <dbReference type="ChEBI" id="CHEBI:30616"/>
    </cofactor>
</comment>
<evidence type="ECO:0000256" key="4">
    <source>
        <dbReference type="ARBA" id="ARBA00022746"/>
    </source>
</evidence>
<evidence type="ECO:0000256" key="2">
    <source>
        <dbReference type="ARBA" id="ARBA00006251"/>
    </source>
</evidence>
<dbReference type="Gene3D" id="1.10.600.10">
    <property type="entry name" value="Farnesyl Diphosphate Synthase"/>
    <property type="match status" value="1"/>
</dbReference>
<dbReference type="PROSITE" id="PS01044">
    <property type="entry name" value="SQUALEN_PHYTOEN_SYN_1"/>
    <property type="match status" value="1"/>
</dbReference>
<dbReference type="AlphaFoldDB" id="A0A1C1YY79"/>
<evidence type="ECO:0000313" key="6">
    <source>
        <dbReference type="EMBL" id="OCW58503.1"/>
    </source>
</evidence>
<evidence type="ECO:0000256" key="1">
    <source>
        <dbReference type="ARBA" id="ARBA00004684"/>
    </source>
</evidence>
<evidence type="ECO:0000256" key="5">
    <source>
        <dbReference type="ARBA" id="ARBA00053028"/>
    </source>
</evidence>
<dbReference type="InterPro" id="IPR033904">
    <property type="entry name" value="Trans_IPPS_HH"/>
</dbReference>